<evidence type="ECO:0000256" key="1">
    <source>
        <dbReference type="SAM" id="MobiDB-lite"/>
    </source>
</evidence>
<feature type="region of interest" description="Disordered" evidence="1">
    <location>
        <begin position="196"/>
        <end position="247"/>
    </location>
</feature>
<keyword evidence="3" id="KW-1185">Reference proteome</keyword>
<dbReference type="Proteomes" id="UP001358586">
    <property type="component" value="Chromosome 8"/>
</dbReference>
<gene>
    <name evidence="2" type="ORF">PVK06_027196</name>
</gene>
<sequence length="247" mass="28209">MPKCPVALAHRRASGLPVPLHMLLQPSCPGCVSDEHPVPVHSHQACSTRLRTLLLAPSPARALLPHAPDLHALAALLIMPRKRTRACAQIDETQNKFHCKEARARYESIFKNQQMHPGKGFTLKESNYKDFMESIRQVTEALNCLWIKVPITSNAINEYFELPDFENENYSSLMSNIKLENYKKFLRNLQFQQIEESEDLEEEEEDPTEIEPKQSAKVLDKVEPMEPEIEPDDETSIFRAQPPSPDL</sequence>
<comment type="caution">
    <text evidence="2">The sequence shown here is derived from an EMBL/GenBank/DDBJ whole genome shotgun (WGS) entry which is preliminary data.</text>
</comment>
<protein>
    <submittedName>
        <fullName evidence="2">Uncharacterized protein</fullName>
    </submittedName>
</protein>
<evidence type="ECO:0000313" key="2">
    <source>
        <dbReference type="EMBL" id="KAK5811823.1"/>
    </source>
</evidence>
<accession>A0ABR0NZR4</accession>
<feature type="compositionally biased region" description="Basic and acidic residues" evidence="1">
    <location>
        <begin position="210"/>
        <end position="224"/>
    </location>
</feature>
<dbReference type="EMBL" id="JARKNE010000008">
    <property type="protein sequence ID" value="KAK5811823.1"/>
    <property type="molecule type" value="Genomic_DNA"/>
</dbReference>
<reference evidence="2 3" key="1">
    <citation type="submission" date="2023-03" db="EMBL/GenBank/DDBJ databases">
        <title>WGS of Gossypium arboreum.</title>
        <authorList>
            <person name="Yu D."/>
        </authorList>
    </citation>
    <scope>NUCLEOTIDE SEQUENCE [LARGE SCALE GENOMIC DNA]</scope>
    <source>
        <tissue evidence="2">Leaf</tissue>
    </source>
</reference>
<evidence type="ECO:0000313" key="3">
    <source>
        <dbReference type="Proteomes" id="UP001358586"/>
    </source>
</evidence>
<feature type="compositionally biased region" description="Acidic residues" evidence="1">
    <location>
        <begin position="225"/>
        <end position="235"/>
    </location>
</feature>
<name>A0ABR0NZR4_GOSAR</name>
<proteinExistence type="predicted"/>
<organism evidence="2 3">
    <name type="scientific">Gossypium arboreum</name>
    <name type="common">Tree cotton</name>
    <name type="synonym">Gossypium nanking</name>
    <dbReference type="NCBI Taxonomy" id="29729"/>
    <lineage>
        <taxon>Eukaryota</taxon>
        <taxon>Viridiplantae</taxon>
        <taxon>Streptophyta</taxon>
        <taxon>Embryophyta</taxon>
        <taxon>Tracheophyta</taxon>
        <taxon>Spermatophyta</taxon>
        <taxon>Magnoliopsida</taxon>
        <taxon>eudicotyledons</taxon>
        <taxon>Gunneridae</taxon>
        <taxon>Pentapetalae</taxon>
        <taxon>rosids</taxon>
        <taxon>malvids</taxon>
        <taxon>Malvales</taxon>
        <taxon>Malvaceae</taxon>
        <taxon>Malvoideae</taxon>
        <taxon>Gossypium</taxon>
    </lineage>
</organism>
<feature type="compositionally biased region" description="Acidic residues" evidence="1">
    <location>
        <begin position="196"/>
        <end position="209"/>
    </location>
</feature>